<dbReference type="InterPro" id="IPR002347">
    <property type="entry name" value="SDR_fam"/>
</dbReference>
<keyword evidence="5" id="KW-0443">Lipid metabolism</keyword>
<dbReference type="CDD" id="cd08939">
    <property type="entry name" value="KDSR-like_SDR_c"/>
    <property type="match status" value="1"/>
</dbReference>
<keyword evidence="3" id="KW-0521">NADP</keyword>
<organism evidence="8 9">
    <name type="scientific">Blumeria graminis f. sp. triticale</name>
    <dbReference type="NCBI Taxonomy" id="1689686"/>
    <lineage>
        <taxon>Eukaryota</taxon>
        <taxon>Fungi</taxon>
        <taxon>Dikarya</taxon>
        <taxon>Ascomycota</taxon>
        <taxon>Pezizomycotina</taxon>
        <taxon>Leotiomycetes</taxon>
        <taxon>Erysiphales</taxon>
        <taxon>Erysiphaceae</taxon>
        <taxon>Blumeria</taxon>
    </lineage>
</organism>
<sequence length="346" mass="38269">MITMVLPRIEHCAVAGLTISLALALLWLRGCLGHDRLDVRDKTILLTGASEGMGLSVARQLSKKGANIIIVARKRSKLIKALDQVKGAAIHTAQRFHFIEADVSIAHESERIVVEACSWNHGHPPDIVWCLAGSAHAAFFLETPRQVMQQQMDTNFWSCVDMAQAILPKWISAKNTSRGKQRHLVFTSSVVAFFPVAGYAPYAPSKAAIKSLSDTLTQELLLYGEDIKVHTVFPGTIQSPGLERENINKPEITFILEESDPVQTPDVVAAKAIAGLERGEYLVTMGWLGTAMRGCAWGGSRRNNFVIDTAITWITSIIWPLISNDLDGKVRKYCKKYGYLDDRTEK</sequence>
<evidence type="ECO:0000313" key="9">
    <source>
        <dbReference type="Proteomes" id="UP000683417"/>
    </source>
</evidence>
<dbReference type="AlphaFoldDB" id="A0A9W4CZT8"/>
<dbReference type="PANTHER" id="PTHR43550">
    <property type="entry name" value="3-KETODIHYDROSPHINGOSINE REDUCTASE"/>
    <property type="match status" value="1"/>
</dbReference>
<comment type="pathway">
    <text evidence="1">Lipid metabolism.</text>
</comment>
<dbReference type="Proteomes" id="UP000683417">
    <property type="component" value="Unassembled WGS sequence"/>
</dbReference>
<evidence type="ECO:0000313" key="8">
    <source>
        <dbReference type="EMBL" id="CAD6498675.1"/>
    </source>
</evidence>
<dbReference type="GO" id="GO:0030148">
    <property type="term" value="P:sphingolipid biosynthetic process"/>
    <property type="evidence" value="ECO:0007669"/>
    <property type="project" value="InterPro"/>
</dbReference>
<dbReference type="GO" id="GO:0005789">
    <property type="term" value="C:endoplasmic reticulum membrane"/>
    <property type="evidence" value="ECO:0007669"/>
    <property type="project" value="TreeGrafter"/>
</dbReference>
<comment type="function">
    <text evidence="6">Catalyzes the reduction of 3'-oxosphinganine (3-ketodihydrosphingosine/KDS) to sphinganine (dihydrosphingosine/DHS), the second step of de novo sphingolipid biosynthesis.</text>
</comment>
<dbReference type="GO" id="GO:0006666">
    <property type="term" value="P:3-keto-sphinganine metabolic process"/>
    <property type="evidence" value="ECO:0007669"/>
    <property type="project" value="InterPro"/>
</dbReference>
<evidence type="ECO:0000256" key="2">
    <source>
        <dbReference type="ARBA" id="ARBA00022824"/>
    </source>
</evidence>
<keyword evidence="4" id="KW-0560">Oxidoreductase</keyword>
<dbReference type="EMBL" id="CAJHIT010000001">
    <property type="protein sequence ID" value="CAD6498675.1"/>
    <property type="molecule type" value="Genomic_DNA"/>
</dbReference>
<evidence type="ECO:0000256" key="1">
    <source>
        <dbReference type="ARBA" id="ARBA00005189"/>
    </source>
</evidence>
<dbReference type="GO" id="GO:0047560">
    <property type="term" value="F:3-dehydrosphinganine reductase activity"/>
    <property type="evidence" value="ECO:0007669"/>
    <property type="project" value="UniProtKB-EC"/>
</dbReference>
<name>A0A9W4CZT8_BLUGR</name>
<gene>
    <name evidence="8" type="ORF">BGTH12_LOCUS33</name>
</gene>
<accession>A0A9W4CZT8</accession>
<protein>
    <submittedName>
        <fullName evidence="8">BgTH12-04336</fullName>
    </submittedName>
</protein>
<dbReference type="InterPro" id="IPR045022">
    <property type="entry name" value="KDSR-like"/>
</dbReference>
<evidence type="ECO:0000256" key="5">
    <source>
        <dbReference type="ARBA" id="ARBA00023098"/>
    </source>
</evidence>
<evidence type="ECO:0000256" key="4">
    <source>
        <dbReference type="ARBA" id="ARBA00023002"/>
    </source>
</evidence>
<reference evidence="8" key="1">
    <citation type="submission" date="2020-10" db="EMBL/GenBank/DDBJ databases">
        <authorList>
            <person name="Muller C M."/>
        </authorList>
    </citation>
    <scope>NUCLEOTIDE SEQUENCE</scope>
    <source>
        <strain evidence="8">THUN-12</strain>
    </source>
</reference>
<comment type="caution">
    <text evidence="8">The sequence shown here is derived from an EMBL/GenBank/DDBJ whole genome shotgun (WGS) entry which is preliminary data.</text>
</comment>
<evidence type="ECO:0000256" key="7">
    <source>
        <dbReference type="ARBA" id="ARBA00048930"/>
    </source>
</evidence>
<dbReference type="PANTHER" id="PTHR43550:SF3">
    <property type="entry name" value="3-KETODIHYDROSPHINGOSINE REDUCTASE"/>
    <property type="match status" value="1"/>
</dbReference>
<evidence type="ECO:0000256" key="6">
    <source>
        <dbReference type="ARBA" id="ARBA00044737"/>
    </source>
</evidence>
<comment type="catalytic activity">
    <reaction evidence="7">
        <text>sphinganine + NADP(+) = 3-oxosphinganine + NADPH + H(+)</text>
        <dbReference type="Rhea" id="RHEA:22640"/>
        <dbReference type="ChEBI" id="CHEBI:15378"/>
        <dbReference type="ChEBI" id="CHEBI:57783"/>
        <dbReference type="ChEBI" id="CHEBI:57817"/>
        <dbReference type="ChEBI" id="CHEBI:58299"/>
        <dbReference type="ChEBI" id="CHEBI:58349"/>
        <dbReference type="EC" id="1.1.1.102"/>
    </reaction>
    <physiologicalReaction direction="right-to-left" evidence="7">
        <dbReference type="Rhea" id="RHEA:22642"/>
    </physiologicalReaction>
</comment>
<keyword evidence="2" id="KW-0256">Endoplasmic reticulum</keyword>
<evidence type="ECO:0000256" key="3">
    <source>
        <dbReference type="ARBA" id="ARBA00022857"/>
    </source>
</evidence>
<dbReference type="Pfam" id="PF00106">
    <property type="entry name" value="adh_short"/>
    <property type="match status" value="1"/>
</dbReference>
<proteinExistence type="predicted"/>